<evidence type="ECO:0000313" key="8">
    <source>
        <dbReference type="Proteomes" id="UP001652442"/>
    </source>
</evidence>
<comment type="caution">
    <text evidence="7">The sequence shown here is derived from an EMBL/GenBank/DDBJ whole genome shotgun (WGS) entry which is preliminary data.</text>
</comment>
<feature type="compositionally biased region" description="Basic and acidic residues" evidence="5">
    <location>
        <begin position="701"/>
        <end position="713"/>
    </location>
</feature>
<evidence type="ECO:0000256" key="1">
    <source>
        <dbReference type="ARBA" id="ARBA00006930"/>
    </source>
</evidence>
<evidence type="ECO:0000256" key="4">
    <source>
        <dbReference type="SAM" id="Coils"/>
    </source>
</evidence>
<comment type="similarity">
    <text evidence="1">Belongs to the SMC family. SbcC subfamily.</text>
</comment>
<evidence type="ECO:0000259" key="6">
    <source>
        <dbReference type="Pfam" id="PF13476"/>
    </source>
</evidence>
<keyword evidence="8" id="KW-1185">Reference proteome</keyword>
<feature type="region of interest" description="Disordered" evidence="5">
    <location>
        <begin position="698"/>
        <end position="739"/>
    </location>
</feature>
<dbReference type="EMBL" id="JAOQJQ010000005">
    <property type="protein sequence ID" value="MCU6763199.1"/>
    <property type="molecule type" value="Genomic_DNA"/>
</dbReference>
<sequence>MKPLKLTMQAFGSYGTKTVVDFEKPNQNLFLITGDTGAGKSTIFDAIVFALYGEASSNANKKEGIVLQSQFSDLDLEPFVELTFSEGDGSGQREYTVRRVPRHEKLLKRGSGKGTGTREVSGSVTLFLPDGSEYPQKEAGKKIEELVGLTKGQFMQVAMIAQGEFMELLREKTDKKKEIFRKLFGTELFADIVEELGGRRRKKEKELAVVKTRCQTKAASVLIPDAYAGGDTLAGLKRRIEKDGDLVVIEPFLEELNLLCQEMSAECENLTEEYNQAQILRDSKKEAQVQAKNLEEAFAQLDLARKLLEECQSLAGDMEETKQLIKKLQDAYEIKERYYNFSEALKKVKETDRELSEQKDQLPKLKQELKQAEVSETEAGNQFQKDLGEYHKVCEKVKTALKVFEEMEAAQADVCKKEGKLSVAEKTANIKQKQLEEKKRQEKIWRAWEEDLKGAPAGLERQRAAADAAKDLVCDVNDALARQKDVASQQNKVQQARKDYQAAAGIYEQKNREYEQTRKLFLDMQAGLLAKDLRAGVPCPVCGSVCHPAPCRWDEDTKDISRESLEKLEKEVQNLRTRQETLAAAARSGEDLLKEKEKSLAEVIHKLTESLENQNVVLPDGWTLTEAQKQAADLKQKAEEEVLRLQKDCETLERLQKDLETAREQTEVLEQEVKKAEQAVSRAAGELKGAGAVLENISRSPEYESREAARQAEDTASQQTEMRKEAYQKAQAAAGQAKEKKDRAEALIQRLCEELPKLQENCRQKQDAYEADLTEKQFKEKEWQELTALYQKSDSEKFQRKLEKFQEKQTAALQQKKSAEELIRDRDRPKLDMIQEEFLQADRRWEQAKEVLDQKSREYRTNKDVYDQLALEISGRRKLVEEHARISNLYNLTAGNVSGSRMDLETYVQRCYLEKILYAANIRFQEMSAGQFELRMYDLKKAGEGRNKGLDLMVYSNVTGKEREVRTLSGGESFMAALALALGMADQIQAESAAIHLDMMFIDEGFGSLDEHSRNQAVKVLLQMAEGSKMTGIISHVSELKQEIDNQLIVSKDDNGSHVRWQIS</sequence>
<dbReference type="PANTHER" id="PTHR32114:SF2">
    <property type="entry name" value="ABC TRANSPORTER ABCH.3"/>
    <property type="match status" value="1"/>
</dbReference>
<dbReference type="PANTHER" id="PTHR32114">
    <property type="entry name" value="ABC TRANSPORTER ABCH.3"/>
    <property type="match status" value="1"/>
</dbReference>
<feature type="coiled-coil region" evidence="4">
    <location>
        <begin position="624"/>
        <end position="686"/>
    </location>
</feature>
<name>A0ABT2TP09_9FIRM</name>
<evidence type="ECO:0000256" key="2">
    <source>
        <dbReference type="ARBA" id="ARBA00011322"/>
    </source>
</evidence>
<dbReference type="Pfam" id="PF13558">
    <property type="entry name" value="SbcC_Walker_B"/>
    <property type="match status" value="1"/>
</dbReference>
<feature type="coiled-coil region" evidence="4">
    <location>
        <begin position="558"/>
        <end position="585"/>
    </location>
</feature>
<feature type="domain" description="Rad50/SbcC-type AAA" evidence="6">
    <location>
        <begin position="5"/>
        <end position="208"/>
    </location>
</feature>
<dbReference type="InterPro" id="IPR038729">
    <property type="entry name" value="Rad50/SbcC_AAA"/>
</dbReference>
<evidence type="ECO:0000256" key="5">
    <source>
        <dbReference type="SAM" id="MobiDB-lite"/>
    </source>
</evidence>
<dbReference type="InterPro" id="IPR025662">
    <property type="entry name" value="Sigma_54_int_dom_ATP-bd_1"/>
</dbReference>
<gene>
    <name evidence="7" type="ORF">OCV88_12830</name>
</gene>
<keyword evidence="4" id="KW-0175">Coiled coil</keyword>
<dbReference type="Gene3D" id="3.40.50.300">
    <property type="entry name" value="P-loop containing nucleotide triphosphate hydrolases"/>
    <property type="match status" value="2"/>
</dbReference>
<reference evidence="7 8" key="1">
    <citation type="journal article" date="2021" name="ISME Commun">
        <title>Automated analysis of genomic sequences facilitates high-throughput and comprehensive description of bacteria.</title>
        <authorList>
            <person name="Hitch T.C.A."/>
        </authorList>
    </citation>
    <scope>NUCLEOTIDE SEQUENCE [LARGE SCALE GENOMIC DNA]</scope>
    <source>
        <strain evidence="7 8">Sanger_109</strain>
    </source>
</reference>
<organism evidence="7 8">
    <name type="scientific">Brotonthovivens ammoniilytica</name>
    <dbReference type="NCBI Taxonomy" id="2981725"/>
    <lineage>
        <taxon>Bacteria</taxon>
        <taxon>Bacillati</taxon>
        <taxon>Bacillota</taxon>
        <taxon>Clostridia</taxon>
        <taxon>Lachnospirales</taxon>
        <taxon>Lachnospiraceae</taxon>
        <taxon>Brotonthovivens</taxon>
    </lineage>
</organism>
<evidence type="ECO:0000256" key="3">
    <source>
        <dbReference type="ARBA" id="ARBA00013368"/>
    </source>
</evidence>
<comment type="subunit">
    <text evidence="2">Heterodimer of SbcC and SbcD.</text>
</comment>
<dbReference type="PROSITE" id="PS00675">
    <property type="entry name" value="SIGMA54_INTERACT_1"/>
    <property type="match status" value="1"/>
</dbReference>
<feature type="coiled-coil region" evidence="4">
    <location>
        <begin position="253"/>
        <end position="375"/>
    </location>
</feature>
<dbReference type="RefSeq" id="WP_158425836.1">
    <property type="nucleotide sequence ID" value="NZ_JAOQJQ010000005.1"/>
</dbReference>
<dbReference type="Proteomes" id="UP001652442">
    <property type="component" value="Unassembled WGS sequence"/>
</dbReference>
<dbReference type="InterPro" id="IPR027417">
    <property type="entry name" value="P-loop_NTPase"/>
</dbReference>
<dbReference type="Pfam" id="PF13476">
    <property type="entry name" value="AAA_23"/>
    <property type="match status" value="1"/>
</dbReference>
<dbReference type="SUPFAM" id="SSF52540">
    <property type="entry name" value="P-loop containing nucleoside triphosphate hydrolases"/>
    <property type="match status" value="1"/>
</dbReference>
<protein>
    <recommendedName>
        <fullName evidence="3">Nuclease SbcCD subunit C</fullName>
    </recommendedName>
</protein>
<evidence type="ECO:0000313" key="7">
    <source>
        <dbReference type="EMBL" id="MCU6763199.1"/>
    </source>
</evidence>
<accession>A0ABT2TP09</accession>
<proteinExistence type="inferred from homology"/>